<dbReference type="Pfam" id="PF01751">
    <property type="entry name" value="Toprim"/>
    <property type="match status" value="1"/>
</dbReference>
<dbReference type="GO" id="GO:0003918">
    <property type="term" value="F:DNA topoisomerase type II (double strand cut, ATP-hydrolyzing) activity"/>
    <property type="evidence" value="ECO:0007669"/>
    <property type="project" value="UniProtKB-EC"/>
</dbReference>
<keyword evidence="9 11" id="KW-0413">Isomerase</keyword>
<feature type="domain" description="Toprim" evidence="10">
    <location>
        <begin position="19"/>
        <end position="133"/>
    </location>
</feature>
<evidence type="ECO:0000256" key="2">
    <source>
        <dbReference type="ARBA" id="ARBA00012895"/>
    </source>
</evidence>
<evidence type="ECO:0000256" key="9">
    <source>
        <dbReference type="ARBA" id="ARBA00023235"/>
    </source>
</evidence>
<keyword evidence="4" id="KW-0547">Nucleotide-binding</keyword>
<dbReference type="SUPFAM" id="SSF56719">
    <property type="entry name" value="Type II DNA topoisomerase"/>
    <property type="match status" value="1"/>
</dbReference>
<dbReference type="AlphaFoldDB" id="A0A2W4ZBI6"/>
<proteinExistence type="predicted"/>
<dbReference type="InterPro" id="IPR013760">
    <property type="entry name" value="Topo_IIA-like_dom_sf"/>
</dbReference>
<dbReference type="GO" id="GO:0003677">
    <property type="term" value="F:DNA binding"/>
    <property type="evidence" value="ECO:0007669"/>
    <property type="project" value="UniProtKB-KW"/>
</dbReference>
<dbReference type="Pfam" id="PF00986">
    <property type="entry name" value="DNA_gyraseB_C"/>
    <property type="match status" value="1"/>
</dbReference>
<dbReference type="PRINTS" id="PR00418">
    <property type="entry name" value="TPI2FAMILY"/>
</dbReference>
<evidence type="ECO:0000256" key="4">
    <source>
        <dbReference type="ARBA" id="ARBA00022741"/>
    </source>
</evidence>
<keyword evidence="3" id="KW-0479">Metal-binding</keyword>
<dbReference type="GO" id="GO:0046872">
    <property type="term" value="F:metal ion binding"/>
    <property type="evidence" value="ECO:0007669"/>
    <property type="project" value="UniProtKB-KW"/>
</dbReference>
<reference evidence="11 12" key="1">
    <citation type="submission" date="2017-08" db="EMBL/GenBank/DDBJ databases">
        <title>Infants hospitalized years apart are colonized by the same room-sourced microbial strains.</title>
        <authorList>
            <person name="Brooks B."/>
            <person name="Olm M.R."/>
            <person name="Firek B.A."/>
            <person name="Baker R."/>
            <person name="Thomas B.C."/>
            <person name="Morowitz M.J."/>
            <person name="Banfield J.F."/>
        </authorList>
    </citation>
    <scope>NUCLEOTIDE SEQUENCE [LARGE SCALE GENOMIC DNA]</scope>
    <source>
        <strain evidence="11">S2_018_000_R2_104</strain>
    </source>
</reference>
<keyword evidence="7" id="KW-0799">Topoisomerase</keyword>
<dbReference type="EC" id="5.6.2.2" evidence="2"/>
<keyword evidence="5" id="KW-0067">ATP-binding</keyword>
<dbReference type="GO" id="GO:0006265">
    <property type="term" value="P:DNA topological change"/>
    <property type="evidence" value="ECO:0007669"/>
    <property type="project" value="InterPro"/>
</dbReference>
<dbReference type="FunFam" id="3.40.50.670:FF:000001">
    <property type="entry name" value="DNA topoisomerase 2"/>
    <property type="match status" value="1"/>
</dbReference>
<dbReference type="InterPro" id="IPR001241">
    <property type="entry name" value="Topo_IIA"/>
</dbReference>
<dbReference type="PROSITE" id="PS50880">
    <property type="entry name" value="TOPRIM"/>
    <property type="match status" value="1"/>
</dbReference>
<evidence type="ECO:0000313" key="11">
    <source>
        <dbReference type="EMBL" id="PZO78757.1"/>
    </source>
</evidence>
<keyword evidence="6" id="KW-0460">Magnesium</keyword>
<evidence type="ECO:0000256" key="8">
    <source>
        <dbReference type="ARBA" id="ARBA00023125"/>
    </source>
</evidence>
<evidence type="ECO:0000256" key="1">
    <source>
        <dbReference type="ARBA" id="ARBA00000185"/>
    </source>
</evidence>
<evidence type="ECO:0000256" key="7">
    <source>
        <dbReference type="ARBA" id="ARBA00023029"/>
    </source>
</evidence>
<dbReference type="GO" id="GO:0005524">
    <property type="term" value="F:ATP binding"/>
    <property type="evidence" value="ECO:0007669"/>
    <property type="project" value="UniProtKB-KW"/>
</dbReference>
<name>A0A2W4ZBI6_9BACT</name>
<protein>
    <recommendedName>
        <fullName evidence="2">DNA topoisomerase (ATP-hydrolyzing)</fullName>
        <ecNumber evidence="2">5.6.2.2</ecNumber>
    </recommendedName>
</protein>
<dbReference type="PRINTS" id="PR01098">
    <property type="entry name" value="TOPISMRASE4B"/>
</dbReference>
<evidence type="ECO:0000313" key="12">
    <source>
        <dbReference type="Proteomes" id="UP000249557"/>
    </source>
</evidence>
<dbReference type="PANTHER" id="PTHR45866">
    <property type="entry name" value="DNA GYRASE/TOPOISOMERASE SUBUNIT B"/>
    <property type="match status" value="1"/>
</dbReference>
<keyword evidence="8" id="KW-0238">DNA-binding</keyword>
<dbReference type="EMBL" id="QFNK01000375">
    <property type="protein sequence ID" value="PZO78757.1"/>
    <property type="molecule type" value="Genomic_DNA"/>
</dbReference>
<accession>A0A2W4ZBI6</accession>
<organism evidence="11 12">
    <name type="scientific">Micavibrio aeruginosavorus</name>
    <dbReference type="NCBI Taxonomy" id="349221"/>
    <lineage>
        <taxon>Bacteria</taxon>
        <taxon>Pseudomonadati</taxon>
        <taxon>Bdellovibrionota</taxon>
        <taxon>Bdellovibrionia</taxon>
        <taxon>Bdellovibrionales</taxon>
        <taxon>Pseudobdellovibrionaceae</taxon>
        <taxon>Micavibrio</taxon>
    </lineage>
</organism>
<dbReference type="PANTHER" id="PTHR45866:SF4">
    <property type="entry name" value="DNA TOPOISOMERASE 4 SUBUNIT B"/>
    <property type="match status" value="1"/>
</dbReference>
<evidence type="ECO:0000256" key="6">
    <source>
        <dbReference type="ARBA" id="ARBA00022842"/>
    </source>
</evidence>
<dbReference type="InterPro" id="IPR013759">
    <property type="entry name" value="Topo_IIA_B_C"/>
</dbReference>
<dbReference type="GO" id="GO:0005694">
    <property type="term" value="C:chromosome"/>
    <property type="evidence" value="ECO:0007669"/>
    <property type="project" value="InterPro"/>
</dbReference>
<comment type="caution">
    <text evidence="11">The sequence shown here is derived from an EMBL/GenBank/DDBJ whole genome shotgun (WGS) entry which is preliminary data.</text>
</comment>
<dbReference type="InterPro" id="IPR006171">
    <property type="entry name" value="TOPRIM_dom"/>
</dbReference>
<comment type="catalytic activity">
    <reaction evidence="1">
        <text>ATP-dependent breakage, passage and rejoining of double-stranded DNA.</text>
        <dbReference type="EC" id="5.6.2.2"/>
    </reaction>
</comment>
<feature type="non-terminal residue" evidence="11">
    <location>
        <position position="1"/>
    </location>
</feature>
<evidence type="ECO:0000256" key="3">
    <source>
        <dbReference type="ARBA" id="ARBA00022723"/>
    </source>
</evidence>
<evidence type="ECO:0000256" key="5">
    <source>
        <dbReference type="ARBA" id="ARBA00022840"/>
    </source>
</evidence>
<dbReference type="SMART" id="SM00433">
    <property type="entry name" value="TOP2c"/>
    <property type="match status" value="1"/>
</dbReference>
<evidence type="ECO:0000259" key="10">
    <source>
        <dbReference type="PROSITE" id="PS50880"/>
    </source>
</evidence>
<sequence>KLRLPGKLTDCSRTDADDTEIFFVEGDSAGGSAKQARSRETQAVLPLRGKILNVVSATNDKIRANQEIQDIILALGCGSGKDFDLSKLRYERVVIMTDADVDGAHIASLLVTFFYTQMRGLIENGHLYLAQPPLYRITAGNVSEYARDDAHKDELLKTVFKDKKKYDISRFKGLGEMPAASLKETTMSPDSRTLLRVTIPDAMASLGITEEMAEHDKSAQGNPEIDDLVERLMGKNADARFQFIQANAEFVQDIDI</sequence>
<dbReference type="InterPro" id="IPR005737">
    <property type="entry name" value="TopoIV_B_Gneg"/>
</dbReference>
<dbReference type="Proteomes" id="UP000249557">
    <property type="component" value="Unassembled WGS sequence"/>
</dbReference>
<dbReference type="Gene3D" id="3.40.50.670">
    <property type="match status" value="1"/>
</dbReference>
<gene>
    <name evidence="11" type="ORF">DI626_11805</name>
</gene>
<dbReference type="InterPro" id="IPR002288">
    <property type="entry name" value="DNA_gyrase_B_C"/>
</dbReference>